<dbReference type="EMBL" id="FNCY01000011">
    <property type="protein sequence ID" value="SDI00324.1"/>
    <property type="molecule type" value="Genomic_DNA"/>
</dbReference>
<dbReference type="Proteomes" id="UP000198607">
    <property type="component" value="Unassembled WGS sequence"/>
</dbReference>
<protein>
    <submittedName>
        <fullName evidence="1">Uncharacterized protein</fullName>
    </submittedName>
</protein>
<proteinExistence type="predicted"/>
<dbReference type="AlphaFoldDB" id="A0A1G8H133"/>
<keyword evidence="2" id="KW-1185">Reference proteome</keyword>
<sequence>MGLGKSRAYGNKLAAHLGWEKNFFHSVLDNGVNGPSLMVLDSIEKMGVTPHQAAVMLAPSLAHGLNKLASRVGPQAMIEKAEPTVKSLLEEWEAQSG</sequence>
<organism evidence="1 2">
    <name type="scientific">Propionivibrio dicarboxylicus</name>
    <dbReference type="NCBI Taxonomy" id="83767"/>
    <lineage>
        <taxon>Bacteria</taxon>
        <taxon>Pseudomonadati</taxon>
        <taxon>Pseudomonadota</taxon>
        <taxon>Betaproteobacteria</taxon>
        <taxon>Rhodocyclales</taxon>
        <taxon>Rhodocyclaceae</taxon>
        <taxon>Propionivibrio</taxon>
    </lineage>
</organism>
<gene>
    <name evidence="1" type="ORF">SAMN05660652_02704</name>
</gene>
<accession>A0A1G8H133</accession>
<evidence type="ECO:0000313" key="1">
    <source>
        <dbReference type="EMBL" id="SDI00324.1"/>
    </source>
</evidence>
<name>A0A1G8H133_9RHOO</name>
<evidence type="ECO:0000313" key="2">
    <source>
        <dbReference type="Proteomes" id="UP000198607"/>
    </source>
</evidence>
<reference evidence="1 2" key="1">
    <citation type="submission" date="2016-10" db="EMBL/GenBank/DDBJ databases">
        <authorList>
            <person name="de Groot N.N."/>
        </authorList>
    </citation>
    <scope>NUCLEOTIDE SEQUENCE [LARGE SCALE GENOMIC DNA]</scope>
    <source>
        <strain evidence="1 2">DSM 5885</strain>
    </source>
</reference>